<gene>
    <name evidence="2" type="ORF">MKW98_015118</name>
</gene>
<dbReference type="PANTHER" id="PTHR31672">
    <property type="entry name" value="BNACNNG10540D PROTEIN"/>
    <property type="match status" value="1"/>
</dbReference>
<comment type="caution">
    <text evidence="2">The sequence shown here is derived from an EMBL/GenBank/DDBJ whole genome shotgun (WGS) entry which is preliminary data.</text>
</comment>
<dbReference type="Proteomes" id="UP001202328">
    <property type="component" value="Unassembled WGS sequence"/>
</dbReference>
<dbReference type="CDD" id="cd22157">
    <property type="entry name" value="F-box_AtFBW1-like"/>
    <property type="match status" value="1"/>
</dbReference>
<dbReference type="Pfam" id="PF00646">
    <property type="entry name" value="F-box"/>
    <property type="match status" value="1"/>
</dbReference>
<dbReference type="PANTHER" id="PTHR31672:SF13">
    <property type="entry name" value="F-BOX PROTEIN CPR30-LIKE"/>
    <property type="match status" value="1"/>
</dbReference>
<sequence length="190" mass="21375">MSKKKKISSKKKKISSNSVESGDSKAVIDEENVVNNILSRLPLKSLMRFKCVAKRWCNLFHDPYFIDLHLNHRLKSPPRQSLFVVVPRRRCNRKDGNLSIDIAFKGRRVVFLIADVFFDEIGGNGKGNVASTITHITNTTPFSYTQMLGGVNGVVCFIDGSVNAACLFNIGTREVTPWIKSTLLMEEKQK</sequence>
<proteinExistence type="predicted"/>
<organism evidence="2 3">
    <name type="scientific">Papaver atlanticum</name>
    <dbReference type="NCBI Taxonomy" id="357466"/>
    <lineage>
        <taxon>Eukaryota</taxon>
        <taxon>Viridiplantae</taxon>
        <taxon>Streptophyta</taxon>
        <taxon>Embryophyta</taxon>
        <taxon>Tracheophyta</taxon>
        <taxon>Spermatophyta</taxon>
        <taxon>Magnoliopsida</taxon>
        <taxon>Ranunculales</taxon>
        <taxon>Papaveraceae</taxon>
        <taxon>Papaveroideae</taxon>
        <taxon>Papaver</taxon>
    </lineage>
</organism>
<name>A0AAD4S740_9MAGN</name>
<keyword evidence="3" id="KW-1185">Reference proteome</keyword>
<dbReference type="SUPFAM" id="SSF81383">
    <property type="entry name" value="F-box domain"/>
    <property type="match status" value="1"/>
</dbReference>
<dbReference type="EMBL" id="JAJJMB010013076">
    <property type="protein sequence ID" value="KAI3871218.1"/>
    <property type="molecule type" value="Genomic_DNA"/>
</dbReference>
<protein>
    <recommendedName>
        <fullName evidence="1">F-box domain-containing protein</fullName>
    </recommendedName>
</protein>
<evidence type="ECO:0000313" key="3">
    <source>
        <dbReference type="Proteomes" id="UP001202328"/>
    </source>
</evidence>
<dbReference type="AlphaFoldDB" id="A0AAD4S740"/>
<dbReference type="InterPro" id="IPR001810">
    <property type="entry name" value="F-box_dom"/>
</dbReference>
<dbReference type="InterPro" id="IPR036047">
    <property type="entry name" value="F-box-like_dom_sf"/>
</dbReference>
<feature type="domain" description="F-box" evidence="1">
    <location>
        <begin position="32"/>
        <end position="65"/>
    </location>
</feature>
<reference evidence="2" key="1">
    <citation type="submission" date="2022-04" db="EMBL/GenBank/DDBJ databases">
        <title>A functionally conserved STORR gene fusion in Papaver species that diverged 16.8 million years ago.</title>
        <authorList>
            <person name="Catania T."/>
        </authorList>
    </citation>
    <scope>NUCLEOTIDE SEQUENCE</scope>
    <source>
        <strain evidence="2">S-188037</strain>
    </source>
</reference>
<dbReference type="InterPro" id="IPR050796">
    <property type="entry name" value="SCF_F-box_component"/>
</dbReference>
<accession>A0AAD4S740</accession>
<evidence type="ECO:0000259" key="1">
    <source>
        <dbReference type="Pfam" id="PF00646"/>
    </source>
</evidence>
<dbReference type="Gene3D" id="1.20.1280.50">
    <property type="match status" value="1"/>
</dbReference>
<evidence type="ECO:0000313" key="2">
    <source>
        <dbReference type="EMBL" id="KAI3871218.1"/>
    </source>
</evidence>